<reference evidence="1 2" key="1">
    <citation type="submission" date="2019-03" db="EMBL/GenBank/DDBJ databases">
        <title>Genomics of glacier-inhabiting Cryobacterium strains.</title>
        <authorList>
            <person name="Liu Q."/>
            <person name="Xin Y.-H."/>
        </authorList>
    </citation>
    <scope>NUCLEOTIDE SEQUENCE [LARGE SCALE GENOMIC DNA]</scope>
    <source>
        <strain evidence="1 2">TMT1-1</strain>
    </source>
</reference>
<dbReference type="AlphaFoldDB" id="A0A4R8ZH57"/>
<accession>A0A4R8ZH57</accession>
<gene>
    <name evidence="1" type="ORF">E3T27_04830</name>
</gene>
<organism evidence="1 2">
    <name type="scientific">Cryobacterium lyxosi</name>
    <dbReference type="NCBI Taxonomy" id="1259228"/>
    <lineage>
        <taxon>Bacteria</taxon>
        <taxon>Bacillati</taxon>
        <taxon>Actinomycetota</taxon>
        <taxon>Actinomycetes</taxon>
        <taxon>Micrococcales</taxon>
        <taxon>Microbacteriaceae</taxon>
        <taxon>Cryobacterium</taxon>
    </lineage>
</organism>
<dbReference type="Proteomes" id="UP000298424">
    <property type="component" value="Unassembled WGS sequence"/>
</dbReference>
<keyword evidence="2" id="KW-1185">Reference proteome</keyword>
<dbReference type="EMBL" id="SOGT01000005">
    <property type="protein sequence ID" value="TFD27786.1"/>
    <property type="molecule type" value="Genomic_DNA"/>
</dbReference>
<proteinExistence type="predicted"/>
<evidence type="ECO:0000313" key="1">
    <source>
        <dbReference type="EMBL" id="TFD27786.1"/>
    </source>
</evidence>
<sequence>MRLASVSTGVVGVVGEEIGLAFRKTNRWLSRGRFWFDTPHAASAGEKTSLHGFPEHFLTFTASVAGTGVIVLIPRIG</sequence>
<protein>
    <submittedName>
        <fullName evidence="1">Uncharacterized protein</fullName>
    </submittedName>
</protein>
<name>A0A4R8ZH57_9MICO</name>
<evidence type="ECO:0000313" key="2">
    <source>
        <dbReference type="Proteomes" id="UP000298424"/>
    </source>
</evidence>
<dbReference type="RefSeq" id="WP_206750150.1">
    <property type="nucleotide sequence ID" value="NZ_SOGT01000005.1"/>
</dbReference>
<comment type="caution">
    <text evidence="1">The sequence shown here is derived from an EMBL/GenBank/DDBJ whole genome shotgun (WGS) entry which is preliminary data.</text>
</comment>